<proteinExistence type="predicted"/>
<protein>
    <submittedName>
        <fullName evidence="2">Uncharacterized protein</fullName>
    </submittedName>
</protein>
<dbReference type="AlphaFoldDB" id="A0A6M3LQG1"/>
<feature type="transmembrane region" description="Helical" evidence="1">
    <location>
        <begin position="29"/>
        <end position="50"/>
    </location>
</feature>
<keyword evidence="1" id="KW-1133">Transmembrane helix</keyword>
<keyword evidence="1" id="KW-0472">Membrane</keyword>
<name>A0A6M3LQG1_9ZZZZ</name>
<reference evidence="2" key="1">
    <citation type="submission" date="2020-03" db="EMBL/GenBank/DDBJ databases">
        <title>The deep terrestrial virosphere.</title>
        <authorList>
            <person name="Holmfeldt K."/>
            <person name="Nilsson E."/>
            <person name="Simone D."/>
            <person name="Lopez-Fernandez M."/>
            <person name="Wu X."/>
            <person name="de Brujin I."/>
            <person name="Lundin D."/>
            <person name="Andersson A."/>
            <person name="Bertilsson S."/>
            <person name="Dopson M."/>
        </authorList>
    </citation>
    <scope>NUCLEOTIDE SEQUENCE</scope>
    <source>
        <strain evidence="2">MM415B05509</strain>
    </source>
</reference>
<dbReference type="EMBL" id="MT143299">
    <property type="protein sequence ID" value="QJA95261.1"/>
    <property type="molecule type" value="Genomic_DNA"/>
</dbReference>
<evidence type="ECO:0000256" key="1">
    <source>
        <dbReference type="SAM" id="Phobius"/>
    </source>
</evidence>
<organism evidence="2">
    <name type="scientific">viral metagenome</name>
    <dbReference type="NCBI Taxonomy" id="1070528"/>
    <lineage>
        <taxon>unclassified sequences</taxon>
        <taxon>metagenomes</taxon>
        <taxon>organismal metagenomes</taxon>
    </lineage>
</organism>
<sequence>MRVAIAVVCTMVVLGLCFVGGIVALRHGMTGLGVTGIAIGAAILFASTIAGDEAGE</sequence>
<accession>A0A6M3LQG1</accession>
<evidence type="ECO:0000313" key="2">
    <source>
        <dbReference type="EMBL" id="QJA95261.1"/>
    </source>
</evidence>
<keyword evidence="1" id="KW-0812">Transmembrane</keyword>
<gene>
    <name evidence="2" type="ORF">MM415B05509_0011</name>
</gene>